<dbReference type="HOGENOM" id="CLU_2310389_0_0_1"/>
<sequence length="93" mass="10130">MDANSDAALPAWRGGWAERSTTLSREGGGTKELTVLVGGRGGARARTPLRHRATPHRAFRRQWEQLRVVPPSLAPAKESGPSAFHARRATLYS</sequence>
<dbReference type="Proteomes" id="UP000026960">
    <property type="component" value="Chromosome 1"/>
</dbReference>
<proteinExistence type="predicted"/>
<name>A0A0D3EKT7_9ORYZ</name>
<keyword evidence="3" id="KW-1185">Reference proteome</keyword>
<organism evidence="2">
    <name type="scientific">Oryza barthii</name>
    <dbReference type="NCBI Taxonomy" id="65489"/>
    <lineage>
        <taxon>Eukaryota</taxon>
        <taxon>Viridiplantae</taxon>
        <taxon>Streptophyta</taxon>
        <taxon>Embryophyta</taxon>
        <taxon>Tracheophyta</taxon>
        <taxon>Spermatophyta</taxon>
        <taxon>Magnoliopsida</taxon>
        <taxon>Liliopsida</taxon>
        <taxon>Poales</taxon>
        <taxon>Poaceae</taxon>
        <taxon>BOP clade</taxon>
        <taxon>Oryzoideae</taxon>
        <taxon>Oryzeae</taxon>
        <taxon>Oryzinae</taxon>
        <taxon>Oryza</taxon>
    </lineage>
</organism>
<evidence type="ECO:0000313" key="2">
    <source>
        <dbReference type="EnsemblPlants" id="OBART01G06550.1"/>
    </source>
</evidence>
<dbReference type="EnsemblPlants" id="OBART01G06550.1">
    <property type="protein sequence ID" value="OBART01G06550.1"/>
    <property type="gene ID" value="OBART01G06550"/>
</dbReference>
<evidence type="ECO:0000256" key="1">
    <source>
        <dbReference type="SAM" id="MobiDB-lite"/>
    </source>
</evidence>
<reference evidence="2" key="2">
    <citation type="submission" date="2015-03" db="UniProtKB">
        <authorList>
            <consortium name="EnsemblPlants"/>
        </authorList>
    </citation>
    <scope>IDENTIFICATION</scope>
</reference>
<dbReference type="PaxDb" id="65489-OBART01G06550.1"/>
<accession>A0A0D3EKT7</accession>
<dbReference type="AlphaFoldDB" id="A0A0D3EKT7"/>
<evidence type="ECO:0000313" key="3">
    <source>
        <dbReference type="Proteomes" id="UP000026960"/>
    </source>
</evidence>
<reference evidence="2" key="1">
    <citation type="journal article" date="2009" name="Rice">
        <title>De Novo Next Generation Sequencing of Plant Genomes.</title>
        <authorList>
            <person name="Rounsley S."/>
            <person name="Marri P.R."/>
            <person name="Yu Y."/>
            <person name="He R."/>
            <person name="Sisneros N."/>
            <person name="Goicoechea J.L."/>
            <person name="Lee S.J."/>
            <person name="Angelova A."/>
            <person name="Kudrna D."/>
            <person name="Luo M."/>
            <person name="Affourtit J."/>
            <person name="Desany B."/>
            <person name="Knight J."/>
            <person name="Niazi F."/>
            <person name="Egholm M."/>
            <person name="Wing R.A."/>
        </authorList>
    </citation>
    <scope>NUCLEOTIDE SEQUENCE [LARGE SCALE GENOMIC DNA]</scope>
    <source>
        <strain evidence="2">cv. IRGC 105608</strain>
    </source>
</reference>
<feature type="region of interest" description="Disordered" evidence="1">
    <location>
        <begin position="71"/>
        <end position="93"/>
    </location>
</feature>
<protein>
    <submittedName>
        <fullName evidence="2">Uncharacterized protein</fullName>
    </submittedName>
</protein>
<dbReference type="Gramene" id="OBART01G06550.1">
    <property type="protein sequence ID" value="OBART01G06550.1"/>
    <property type="gene ID" value="OBART01G06550"/>
</dbReference>